<accession>A0AAV9X7L8</accession>
<dbReference type="InterPro" id="IPR029033">
    <property type="entry name" value="His_PPase_superfam"/>
</dbReference>
<dbReference type="Pfam" id="PF00300">
    <property type="entry name" value="His_Phos_1"/>
    <property type="match status" value="1"/>
</dbReference>
<protein>
    <recommendedName>
        <fullName evidence="3">Phosphoglycerate mutase-like protein</fullName>
    </recommendedName>
</protein>
<reference evidence="1 2" key="1">
    <citation type="submission" date="2019-10" db="EMBL/GenBank/DDBJ databases">
        <authorList>
            <person name="Palmer J.M."/>
        </authorList>
    </citation>
    <scope>NUCLEOTIDE SEQUENCE [LARGE SCALE GENOMIC DNA]</scope>
    <source>
        <strain evidence="1 2">TWF694</strain>
    </source>
</reference>
<dbReference type="GO" id="GO:0005737">
    <property type="term" value="C:cytoplasm"/>
    <property type="evidence" value="ECO:0007669"/>
    <property type="project" value="TreeGrafter"/>
</dbReference>
<evidence type="ECO:0008006" key="3">
    <source>
        <dbReference type="Google" id="ProtNLM"/>
    </source>
</evidence>
<dbReference type="SUPFAM" id="SSF53254">
    <property type="entry name" value="Phosphoglycerate mutase-like"/>
    <property type="match status" value="1"/>
</dbReference>
<name>A0AAV9X7L8_9PEZI</name>
<dbReference type="EMBL" id="JAVHJO010000009">
    <property type="protein sequence ID" value="KAK6537164.1"/>
    <property type="molecule type" value="Genomic_DNA"/>
</dbReference>
<sequence length="258" mass="29269">MPPRAIYLVRHAEGFHNVNWQHHLRDPDLTPLGHKQCATLAGNFPYHANLTTVICSPLKRTIQTTLESFHPAISRLSSSNPSFKIITNPYFQETGEWECDIGSEIPELNTWLENYHTENPQVNGYEHISLLDFSLLERESPFWPAKKQIFAANKASERSQYARQWLYENFSEYEEVVIVSHGGFLHFLTDDWGQYDESLGTAWKNTDWKCFKLVPEGGRMRLVPGEGGSGNIEGKDDGATEKAEVYAGGHIGEATNKV</sequence>
<dbReference type="CDD" id="cd07067">
    <property type="entry name" value="HP_PGM_like"/>
    <property type="match status" value="1"/>
</dbReference>
<dbReference type="AlphaFoldDB" id="A0AAV9X7L8"/>
<dbReference type="PANTHER" id="PTHR48100">
    <property type="entry name" value="BROAD-SPECIFICITY PHOSPHATASE YOR283W-RELATED"/>
    <property type="match status" value="1"/>
</dbReference>
<gene>
    <name evidence="1" type="ORF">TWF694_011361</name>
</gene>
<organism evidence="1 2">
    <name type="scientific">Orbilia ellipsospora</name>
    <dbReference type="NCBI Taxonomy" id="2528407"/>
    <lineage>
        <taxon>Eukaryota</taxon>
        <taxon>Fungi</taxon>
        <taxon>Dikarya</taxon>
        <taxon>Ascomycota</taxon>
        <taxon>Pezizomycotina</taxon>
        <taxon>Orbiliomycetes</taxon>
        <taxon>Orbiliales</taxon>
        <taxon>Orbiliaceae</taxon>
        <taxon>Orbilia</taxon>
    </lineage>
</organism>
<dbReference type="GO" id="GO:0016791">
    <property type="term" value="F:phosphatase activity"/>
    <property type="evidence" value="ECO:0007669"/>
    <property type="project" value="TreeGrafter"/>
</dbReference>
<evidence type="ECO:0000313" key="1">
    <source>
        <dbReference type="EMBL" id="KAK6537164.1"/>
    </source>
</evidence>
<dbReference type="PANTHER" id="PTHR48100:SF54">
    <property type="entry name" value="PHOSPHATASE SPAC5H10.03-RELATED"/>
    <property type="match status" value="1"/>
</dbReference>
<dbReference type="InterPro" id="IPR013078">
    <property type="entry name" value="His_Pase_superF_clade-1"/>
</dbReference>
<proteinExistence type="predicted"/>
<comment type="caution">
    <text evidence="1">The sequence shown here is derived from an EMBL/GenBank/DDBJ whole genome shotgun (WGS) entry which is preliminary data.</text>
</comment>
<evidence type="ECO:0000313" key="2">
    <source>
        <dbReference type="Proteomes" id="UP001365542"/>
    </source>
</evidence>
<dbReference type="SMART" id="SM00855">
    <property type="entry name" value="PGAM"/>
    <property type="match status" value="1"/>
</dbReference>
<dbReference type="InterPro" id="IPR050275">
    <property type="entry name" value="PGM_Phosphatase"/>
</dbReference>
<dbReference type="Proteomes" id="UP001365542">
    <property type="component" value="Unassembled WGS sequence"/>
</dbReference>
<keyword evidence="2" id="KW-1185">Reference proteome</keyword>
<dbReference type="Gene3D" id="3.40.50.1240">
    <property type="entry name" value="Phosphoglycerate mutase-like"/>
    <property type="match status" value="1"/>
</dbReference>